<dbReference type="AlphaFoldDB" id="A0A4Y2UV67"/>
<dbReference type="PANTHER" id="PTHR19446">
    <property type="entry name" value="REVERSE TRANSCRIPTASES"/>
    <property type="match status" value="1"/>
</dbReference>
<evidence type="ECO:0000259" key="1">
    <source>
        <dbReference type="Pfam" id="PF00078"/>
    </source>
</evidence>
<proteinExistence type="predicted"/>
<dbReference type="GO" id="GO:0071897">
    <property type="term" value="P:DNA biosynthetic process"/>
    <property type="evidence" value="ECO:0007669"/>
    <property type="project" value="UniProtKB-ARBA"/>
</dbReference>
<dbReference type="Pfam" id="PF00078">
    <property type="entry name" value="RVT_1"/>
    <property type="match status" value="1"/>
</dbReference>
<dbReference type="EMBL" id="BGPR01040574">
    <property type="protein sequence ID" value="GBO16713.1"/>
    <property type="molecule type" value="Genomic_DNA"/>
</dbReference>
<name>A0A4Y2UV67_ARAVE</name>
<gene>
    <name evidence="2" type="ORF">AVEN_127728_1</name>
</gene>
<comment type="caution">
    <text evidence="2">The sequence shown here is derived from an EMBL/GenBank/DDBJ whole genome shotgun (WGS) entry which is preliminary data.</text>
</comment>
<dbReference type="OrthoDB" id="6435385at2759"/>
<feature type="domain" description="Reverse transcriptase" evidence="1">
    <location>
        <begin position="137"/>
        <end position="269"/>
    </location>
</feature>
<keyword evidence="3" id="KW-1185">Reference proteome</keyword>
<dbReference type="Proteomes" id="UP000499080">
    <property type="component" value="Unassembled WGS sequence"/>
</dbReference>
<accession>A0A4Y2UV67</accession>
<reference evidence="2 3" key="1">
    <citation type="journal article" date="2019" name="Sci. Rep.">
        <title>Orb-weaving spider Araneus ventricosus genome elucidates the spidroin gene catalogue.</title>
        <authorList>
            <person name="Kono N."/>
            <person name="Nakamura H."/>
            <person name="Ohtoshi R."/>
            <person name="Moran D.A.P."/>
            <person name="Shinohara A."/>
            <person name="Yoshida Y."/>
            <person name="Fujiwara M."/>
            <person name="Mori M."/>
            <person name="Tomita M."/>
            <person name="Arakawa K."/>
        </authorList>
    </citation>
    <scope>NUCLEOTIDE SEQUENCE [LARGE SCALE GENOMIC DNA]</scope>
</reference>
<dbReference type="InterPro" id="IPR000477">
    <property type="entry name" value="RT_dom"/>
</dbReference>
<evidence type="ECO:0000313" key="2">
    <source>
        <dbReference type="EMBL" id="GBO16713.1"/>
    </source>
</evidence>
<dbReference type="SUPFAM" id="SSF56672">
    <property type="entry name" value="DNA/RNA polymerases"/>
    <property type="match status" value="1"/>
</dbReference>
<organism evidence="2 3">
    <name type="scientific">Araneus ventricosus</name>
    <name type="common">Orbweaver spider</name>
    <name type="synonym">Epeira ventricosa</name>
    <dbReference type="NCBI Taxonomy" id="182803"/>
    <lineage>
        <taxon>Eukaryota</taxon>
        <taxon>Metazoa</taxon>
        <taxon>Ecdysozoa</taxon>
        <taxon>Arthropoda</taxon>
        <taxon>Chelicerata</taxon>
        <taxon>Arachnida</taxon>
        <taxon>Araneae</taxon>
        <taxon>Araneomorphae</taxon>
        <taxon>Entelegynae</taxon>
        <taxon>Araneoidea</taxon>
        <taxon>Araneidae</taxon>
        <taxon>Araneus</taxon>
    </lineage>
</organism>
<evidence type="ECO:0000313" key="3">
    <source>
        <dbReference type="Proteomes" id="UP000499080"/>
    </source>
</evidence>
<dbReference type="InterPro" id="IPR043502">
    <property type="entry name" value="DNA/RNA_pol_sf"/>
</dbReference>
<dbReference type="CDD" id="cd01650">
    <property type="entry name" value="RT_nLTR_like"/>
    <property type="match status" value="1"/>
</dbReference>
<sequence length="272" mass="31697">MEPHWRSRWCGTKCYIGAVLQLHSKIGHQCEKLIRIGAVGFKLIKRVELDSEPHVVLEVWKDYFQDLLEERDETDAPQDDPVEQDFIKDEDNLPPSINEVDEPVFVDALHKILVKIWELEKLPTEWKVGSICPIFKKGDQHECLNYRGITLLNTAYKISSILLFARLQPHTERVIGNYQCGFRPQRSTVDQIHTLRQILKKTKEYNIKTFHLFIDFKAAYDSKRGKLIKAMIEFNIPTKLVNLTKASLSNVRCRIKIQNHLSESFTAERGLR</sequence>
<protein>
    <recommendedName>
        <fullName evidence="1">Reverse transcriptase domain-containing protein</fullName>
    </recommendedName>
</protein>